<comment type="similarity">
    <text evidence="1">Belongs to the 'phage' integrase family.</text>
</comment>
<dbReference type="PANTHER" id="PTHR30349">
    <property type="entry name" value="PHAGE INTEGRASE-RELATED"/>
    <property type="match status" value="1"/>
</dbReference>
<feature type="domain" description="Tyr recombinase" evidence="5">
    <location>
        <begin position="233"/>
        <end position="433"/>
    </location>
</feature>
<dbReference type="InterPro" id="IPR002104">
    <property type="entry name" value="Integrase_catalytic"/>
</dbReference>
<dbReference type="Gene3D" id="1.10.443.10">
    <property type="entry name" value="Intergrase catalytic core"/>
    <property type="match status" value="1"/>
</dbReference>
<keyword evidence="4" id="KW-0233">DNA recombination</keyword>
<evidence type="ECO:0000256" key="1">
    <source>
        <dbReference type="ARBA" id="ARBA00008857"/>
    </source>
</evidence>
<dbReference type="SUPFAM" id="SSF56349">
    <property type="entry name" value="DNA breaking-rejoining enzymes"/>
    <property type="match status" value="1"/>
</dbReference>
<comment type="caution">
    <text evidence="6">The sequence shown here is derived from an EMBL/GenBank/DDBJ whole genome shotgun (WGS) entry which is preliminary data.</text>
</comment>
<keyword evidence="3" id="KW-0238">DNA-binding</keyword>
<dbReference type="GO" id="GO:0015074">
    <property type="term" value="P:DNA integration"/>
    <property type="evidence" value="ECO:0007669"/>
    <property type="project" value="UniProtKB-KW"/>
</dbReference>
<keyword evidence="2" id="KW-0229">DNA integration</keyword>
<dbReference type="GO" id="GO:0006310">
    <property type="term" value="P:DNA recombination"/>
    <property type="evidence" value="ECO:0007669"/>
    <property type="project" value="UniProtKB-KW"/>
</dbReference>
<dbReference type="InterPro" id="IPR011010">
    <property type="entry name" value="DNA_brk_join_enz"/>
</dbReference>
<evidence type="ECO:0000256" key="3">
    <source>
        <dbReference type="ARBA" id="ARBA00023125"/>
    </source>
</evidence>
<dbReference type="PANTHER" id="PTHR30349:SF41">
    <property type="entry name" value="INTEGRASE_RECOMBINASE PROTEIN MJ0367-RELATED"/>
    <property type="match status" value="1"/>
</dbReference>
<reference evidence="6" key="1">
    <citation type="journal article" date="2014" name="Int. J. Syst. Evol. Microbiol.">
        <title>Complete genome sequence of Corynebacterium casei LMG S-19264T (=DSM 44701T), isolated from a smear-ripened cheese.</title>
        <authorList>
            <consortium name="US DOE Joint Genome Institute (JGI-PGF)"/>
            <person name="Walter F."/>
            <person name="Albersmeier A."/>
            <person name="Kalinowski J."/>
            <person name="Ruckert C."/>
        </authorList>
    </citation>
    <scope>NUCLEOTIDE SEQUENCE</scope>
    <source>
        <strain evidence="6">VKM Ac-1069</strain>
    </source>
</reference>
<dbReference type="InterPro" id="IPR010998">
    <property type="entry name" value="Integrase_recombinase_N"/>
</dbReference>
<dbReference type="Pfam" id="PF00589">
    <property type="entry name" value="Phage_integrase"/>
    <property type="match status" value="1"/>
</dbReference>
<dbReference type="InterPro" id="IPR004107">
    <property type="entry name" value="Integrase_SAM-like_N"/>
</dbReference>
<dbReference type="GO" id="GO:0003677">
    <property type="term" value="F:DNA binding"/>
    <property type="evidence" value="ECO:0007669"/>
    <property type="project" value="UniProtKB-KW"/>
</dbReference>
<proteinExistence type="inferred from homology"/>
<evidence type="ECO:0000259" key="5">
    <source>
        <dbReference type="PROSITE" id="PS51898"/>
    </source>
</evidence>
<keyword evidence="7" id="KW-1185">Reference proteome</keyword>
<evidence type="ECO:0000256" key="2">
    <source>
        <dbReference type="ARBA" id="ARBA00022908"/>
    </source>
</evidence>
<dbReference type="Proteomes" id="UP001143463">
    <property type="component" value="Unassembled WGS sequence"/>
</dbReference>
<accession>A0A9W6NTH1</accession>
<dbReference type="PROSITE" id="PS51898">
    <property type="entry name" value="TYR_RECOMBINASE"/>
    <property type="match status" value="1"/>
</dbReference>
<dbReference type="AlphaFoldDB" id="A0A9W6NTH1"/>
<gene>
    <name evidence="6" type="ORF">GCM10017577_04200</name>
</gene>
<dbReference type="Pfam" id="PF14659">
    <property type="entry name" value="Phage_int_SAM_3"/>
    <property type="match status" value="1"/>
</dbReference>
<sequence length="445" mass="49620">MLVASTEKRQRGTISWLPSGSARVKVYAGVDQLTGEKLWLRQTVKALGTKRETEREAEKVLTKLLNQVDEQRNPRTGATVNELLDKWLDVIDVERKTRAGYVSKIEKHIRPELGKLPVGKVRVDTIETLYAKLRRCRDHCKGRKEIRHRSSGEHVCDEHTARRKCAKEIANDSSAPCRWCDRTCKPHQCVPLGAGSIRVIHAILSGSFARAVRWGWISVSPAEQAEAPSVPKPNPQPPTPEEAAAILEAAASDPSWSTFILFAMTTGARRGEICALRWTDISLDAGVVIFKGSVSQIGGERWEGDTKTHQHRRVTLDEEMVEVLRELRTRYEQRAELLGVKIRRDGFVFSRAPDCSTWINPDTVTQRYGRLAARLGIDTHIHNLRHYSATELIAAGVDIRTVAGRLGHSGGGSTTLRTYTAFVLEADQRAAAALAARRPRRQGTP</sequence>
<name>A0A9W6NTH1_9PSEU</name>
<organism evidence="6 7">
    <name type="scientific">Pseudonocardia halophobica</name>
    <dbReference type="NCBI Taxonomy" id="29401"/>
    <lineage>
        <taxon>Bacteria</taxon>
        <taxon>Bacillati</taxon>
        <taxon>Actinomycetota</taxon>
        <taxon>Actinomycetes</taxon>
        <taxon>Pseudonocardiales</taxon>
        <taxon>Pseudonocardiaceae</taxon>
        <taxon>Pseudonocardia</taxon>
    </lineage>
</organism>
<reference evidence="6" key="2">
    <citation type="submission" date="2023-01" db="EMBL/GenBank/DDBJ databases">
        <authorList>
            <person name="Sun Q."/>
            <person name="Evtushenko L."/>
        </authorList>
    </citation>
    <scope>NUCLEOTIDE SEQUENCE</scope>
    <source>
        <strain evidence="6">VKM Ac-1069</strain>
    </source>
</reference>
<dbReference type="CDD" id="cd01189">
    <property type="entry name" value="INT_ICEBs1_C_like"/>
    <property type="match status" value="1"/>
</dbReference>
<evidence type="ECO:0000256" key="4">
    <source>
        <dbReference type="ARBA" id="ARBA00023172"/>
    </source>
</evidence>
<dbReference type="InterPro" id="IPR050090">
    <property type="entry name" value="Tyrosine_recombinase_XerCD"/>
</dbReference>
<evidence type="ECO:0000313" key="7">
    <source>
        <dbReference type="Proteomes" id="UP001143463"/>
    </source>
</evidence>
<dbReference type="EMBL" id="BSFQ01000001">
    <property type="protein sequence ID" value="GLL09280.1"/>
    <property type="molecule type" value="Genomic_DNA"/>
</dbReference>
<dbReference type="InterPro" id="IPR013762">
    <property type="entry name" value="Integrase-like_cat_sf"/>
</dbReference>
<dbReference type="Gene3D" id="1.10.150.130">
    <property type="match status" value="1"/>
</dbReference>
<evidence type="ECO:0000313" key="6">
    <source>
        <dbReference type="EMBL" id="GLL09280.1"/>
    </source>
</evidence>
<protein>
    <recommendedName>
        <fullName evidence="5">Tyr recombinase domain-containing protein</fullName>
    </recommendedName>
</protein>